<dbReference type="CDD" id="cd03112">
    <property type="entry name" value="CobW-like"/>
    <property type="match status" value="1"/>
</dbReference>
<dbReference type="OrthoDB" id="258627at2759"/>
<organism evidence="11 12">
    <name type="scientific">Seminavis robusta</name>
    <dbReference type="NCBI Taxonomy" id="568900"/>
    <lineage>
        <taxon>Eukaryota</taxon>
        <taxon>Sar</taxon>
        <taxon>Stramenopiles</taxon>
        <taxon>Ochrophyta</taxon>
        <taxon>Bacillariophyta</taxon>
        <taxon>Bacillariophyceae</taxon>
        <taxon>Bacillariophycidae</taxon>
        <taxon>Naviculales</taxon>
        <taxon>Naviculaceae</taxon>
        <taxon>Seminavis</taxon>
    </lineage>
</organism>
<comment type="caution">
    <text evidence="11">The sequence shown here is derived from an EMBL/GenBank/DDBJ whole genome shotgun (WGS) entry which is preliminary data.</text>
</comment>
<name>A0A9N8HMR1_9STRA</name>
<keyword evidence="1" id="KW-0547">Nucleotide-binding</keyword>
<dbReference type="Proteomes" id="UP001153069">
    <property type="component" value="Unassembled WGS sequence"/>
</dbReference>
<comment type="catalytic activity">
    <reaction evidence="7">
        <text>GTP + H2O = GDP + phosphate + H(+)</text>
        <dbReference type="Rhea" id="RHEA:19669"/>
        <dbReference type="ChEBI" id="CHEBI:15377"/>
        <dbReference type="ChEBI" id="CHEBI:15378"/>
        <dbReference type="ChEBI" id="CHEBI:37565"/>
        <dbReference type="ChEBI" id="CHEBI:43474"/>
        <dbReference type="ChEBI" id="CHEBI:58189"/>
    </reaction>
    <physiologicalReaction direction="left-to-right" evidence="7">
        <dbReference type="Rhea" id="RHEA:19670"/>
    </physiologicalReaction>
</comment>
<evidence type="ECO:0000313" key="11">
    <source>
        <dbReference type="EMBL" id="CAB9520868.1"/>
    </source>
</evidence>
<feature type="compositionally biased region" description="Low complexity" evidence="8">
    <location>
        <begin position="388"/>
        <end position="401"/>
    </location>
</feature>
<dbReference type="GO" id="GO:0016787">
    <property type="term" value="F:hydrolase activity"/>
    <property type="evidence" value="ECO:0007669"/>
    <property type="project" value="UniProtKB-KW"/>
</dbReference>
<dbReference type="PANTHER" id="PTHR13748">
    <property type="entry name" value="COBW-RELATED"/>
    <property type="match status" value="1"/>
</dbReference>
<keyword evidence="3" id="KW-0862">Zinc</keyword>
<dbReference type="Pfam" id="PF07683">
    <property type="entry name" value="CobW_C"/>
    <property type="match status" value="1"/>
</dbReference>
<dbReference type="GO" id="GO:0005525">
    <property type="term" value="F:GTP binding"/>
    <property type="evidence" value="ECO:0007669"/>
    <property type="project" value="UniProtKB-KW"/>
</dbReference>
<evidence type="ECO:0000256" key="2">
    <source>
        <dbReference type="ARBA" id="ARBA00022801"/>
    </source>
</evidence>
<dbReference type="InterPro" id="IPR011629">
    <property type="entry name" value="CobW-like_C"/>
</dbReference>
<proteinExistence type="inferred from homology"/>
<keyword evidence="12" id="KW-1185">Reference proteome</keyword>
<feature type="domain" description="CobW C-terminal" evidence="10">
    <location>
        <begin position="399"/>
        <end position="488"/>
    </location>
</feature>
<dbReference type="SUPFAM" id="SSF90002">
    <property type="entry name" value="Hypothetical protein YjiA, C-terminal domain"/>
    <property type="match status" value="1"/>
</dbReference>
<dbReference type="InterPro" id="IPR036627">
    <property type="entry name" value="CobW-likC_sf"/>
</dbReference>
<dbReference type="Pfam" id="PF02492">
    <property type="entry name" value="cobW"/>
    <property type="match status" value="1"/>
</dbReference>
<accession>A0A9N8HMR1</accession>
<dbReference type="SUPFAM" id="SSF52540">
    <property type="entry name" value="P-loop containing nucleoside triphosphate hydrolases"/>
    <property type="match status" value="1"/>
</dbReference>
<sequence>MENPSDSDDDDEAPLLVALDDDEAPLLVAVDEDDDQKVDPTVEAQPLLLQDQPAVLPPCPVTILSGFLGSGKTTLIQYILKSPVHKKRIAVIENEFGEGLAIETLIAKDGVDNSSLADFIELPNGCVCCTVKDSLVETLENLLEKRQDLDYIIIEASGMANPGPIASVFWLDEELDSRLRLDGVVTLVDAYHITKQLQETEEASQQVAYADRILLNKIDLIQQQQTTSVDQLHATLQRINPTAPIRNTTFSQVPDLEWILDANCYDEHNNKQQQPDNNSDGKLHQQIEKLVSEMAEGEHSHSHDHGDHTVDDCATCQKQLEEQHSHTSAVSTLAFKEQGTMSLERLNAWMASVLWPNQDEKDEVLRARLEQQLQEEQQQSTATPDATQKQSNGNNNNDNQQQQIFRIKGVVSVRCQKDKMEEQEFQSFCDGKTGIDKRRYIVQAVYDIWDIHASTEDFSAEEDRECKLVVIGRHLQRHDLQTGFQSCLI</sequence>
<evidence type="ECO:0000256" key="3">
    <source>
        <dbReference type="ARBA" id="ARBA00022833"/>
    </source>
</evidence>
<evidence type="ECO:0000256" key="7">
    <source>
        <dbReference type="ARBA" id="ARBA00049117"/>
    </source>
</evidence>
<keyword evidence="5" id="KW-0143">Chaperone</keyword>
<protein>
    <submittedName>
        <fullName evidence="11">COBW domain-containing protein</fullName>
    </submittedName>
</protein>
<dbReference type="InterPro" id="IPR027417">
    <property type="entry name" value="P-loop_NTPase"/>
</dbReference>
<feature type="domain" description="CobW/HypB/UreG nucleotide-binding" evidence="9">
    <location>
        <begin position="60"/>
        <end position="245"/>
    </location>
</feature>
<dbReference type="Gene3D" id="3.30.1220.10">
    <property type="entry name" value="CobW-like, C-terminal domain"/>
    <property type="match status" value="1"/>
</dbReference>
<evidence type="ECO:0000259" key="9">
    <source>
        <dbReference type="Pfam" id="PF02492"/>
    </source>
</evidence>
<dbReference type="InterPro" id="IPR051316">
    <property type="entry name" value="Zinc-reg_GTPase_activator"/>
</dbReference>
<dbReference type="EMBL" id="CAICTM010001140">
    <property type="protein sequence ID" value="CAB9520868.1"/>
    <property type="molecule type" value="Genomic_DNA"/>
</dbReference>
<comment type="similarity">
    <text evidence="6">Belongs to the SIMIBI class G3E GTPase family. ZNG1 subfamily.</text>
</comment>
<dbReference type="Gene3D" id="3.40.50.300">
    <property type="entry name" value="P-loop containing nucleotide triphosphate hydrolases"/>
    <property type="match status" value="1"/>
</dbReference>
<dbReference type="InterPro" id="IPR003495">
    <property type="entry name" value="CobW/HypB/UreG_nucleotide-bd"/>
</dbReference>
<evidence type="ECO:0000259" key="10">
    <source>
        <dbReference type="Pfam" id="PF07683"/>
    </source>
</evidence>
<evidence type="ECO:0000256" key="6">
    <source>
        <dbReference type="ARBA" id="ARBA00034320"/>
    </source>
</evidence>
<keyword evidence="2" id="KW-0378">Hydrolase</keyword>
<dbReference type="GO" id="GO:0005737">
    <property type="term" value="C:cytoplasm"/>
    <property type="evidence" value="ECO:0007669"/>
    <property type="project" value="TreeGrafter"/>
</dbReference>
<evidence type="ECO:0000256" key="5">
    <source>
        <dbReference type="ARBA" id="ARBA00023186"/>
    </source>
</evidence>
<dbReference type="AlphaFoldDB" id="A0A9N8HMR1"/>
<evidence type="ECO:0000256" key="8">
    <source>
        <dbReference type="SAM" id="MobiDB-lite"/>
    </source>
</evidence>
<keyword evidence="4" id="KW-0342">GTP-binding</keyword>
<feature type="region of interest" description="Disordered" evidence="8">
    <location>
        <begin position="372"/>
        <end position="401"/>
    </location>
</feature>
<gene>
    <name evidence="11" type="ORF">SEMRO_1142_G245790.1</name>
</gene>
<reference evidence="11" key="1">
    <citation type="submission" date="2020-06" db="EMBL/GenBank/DDBJ databases">
        <authorList>
            <consortium name="Plant Systems Biology data submission"/>
        </authorList>
    </citation>
    <scope>NUCLEOTIDE SEQUENCE</scope>
    <source>
        <strain evidence="11">D6</strain>
    </source>
</reference>
<evidence type="ECO:0000256" key="4">
    <source>
        <dbReference type="ARBA" id="ARBA00023134"/>
    </source>
</evidence>
<evidence type="ECO:0000313" key="12">
    <source>
        <dbReference type="Proteomes" id="UP001153069"/>
    </source>
</evidence>
<evidence type="ECO:0000256" key="1">
    <source>
        <dbReference type="ARBA" id="ARBA00022741"/>
    </source>
</evidence>
<dbReference type="PANTHER" id="PTHR13748:SF31">
    <property type="entry name" value="ZINC-REGULATED GTPASE METALLOPROTEIN ACTIVATOR 1A-RELATED"/>
    <property type="match status" value="1"/>
</dbReference>